<evidence type="ECO:0000313" key="3">
    <source>
        <dbReference type="Proteomes" id="UP000033121"/>
    </source>
</evidence>
<keyword evidence="1" id="KW-0175">Coiled coil</keyword>
<sequence>MKALHQILSEIGDRFPQQREQIEKLYAVDEGFQHLCIDYITCLEALRATQEISQEQHRTMEEYRELIRELEKEFKRFNIGPSRPAQNR</sequence>
<feature type="coiled-coil region" evidence="1">
    <location>
        <begin position="53"/>
        <end position="80"/>
    </location>
</feature>
<dbReference type="Proteomes" id="UP000033121">
    <property type="component" value="Unassembled WGS sequence"/>
</dbReference>
<reference evidence="2 3" key="1">
    <citation type="submission" date="2015-04" db="EMBL/GenBank/DDBJ databases">
        <title>Whole genome shotgun sequence of Flavihumibacter petaseus NBRC 106054.</title>
        <authorList>
            <person name="Miyazawa S."/>
            <person name="Hosoyama A."/>
            <person name="Hashimoto M."/>
            <person name="Noguchi M."/>
            <person name="Tsuchikane K."/>
            <person name="Ohji S."/>
            <person name="Yamazoe A."/>
            <person name="Ichikawa N."/>
            <person name="Kimura A."/>
            <person name="Fujita N."/>
        </authorList>
    </citation>
    <scope>NUCLEOTIDE SEQUENCE [LARGE SCALE GENOMIC DNA]</scope>
    <source>
        <strain evidence="2 3">NBRC 106054</strain>
    </source>
</reference>
<dbReference type="STRING" id="1220578.FPE01S_01_00020"/>
<dbReference type="RefSeq" id="WP_046366936.1">
    <property type="nucleotide sequence ID" value="NZ_BBWV01000001.1"/>
</dbReference>
<comment type="caution">
    <text evidence="2">The sequence shown here is derived from an EMBL/GenBank/DDBJ whole genome shotgun (WGS) entry which is preliminary data.</text>
</comment>
<protein>
    <submittedName>
        <fullName evidence="2">Uncharacterized protein</fullName>
    </submittedName>
</protein>
<name>A0A0E9MUA3_9BACT</name>
<evidence type="ECO:0000256" key="1">
    <source>
        <dbReference type="SAM" id="Coils"/>
    </source>
</evidence>
<proteinExistence type="predicted"/>
<gene>
    <name evidence="2" type="ORF">FPE01S_01_00020</name>
</gene>
<dbReference type="AlphaFoldDB" id="A0A0E9MUA3"/>
<accession>A0A0E9MUA3</accession>
<keyword evidence="3" id="KW-1185">Reference proteome</keyword>
<dbReference type="EMBL" id="BBWV01000001">
    <property type="protein sequence ID" value="GAO40991.1"/>
    <property type="molecule type" value="Genomic_DNA"/>
</dbReference>
<organism evidence="2 3">
    <name type="scientific">Flavihumibacter petaseus NBRC 106054</name>
    <dbReference type="NCBI Taxonomy" id="1220578"/>
    <lineage>
        <taxon>Bacteria</taxon>
        <taxon>Pseudomonadati</taxon>
        <taxon>Bacteroidota</taxon>
        <taxon>Chitinophagia</taxon>
        <taxon>Chitinophagales</taxon>
        <taxon>Chitinophagaceae</taxon>
        <taxon>Flavihumibacter</taxon>
    </lineage>
</organism>
<evidence type="ECO:0000313" key="2">
    <source>
        <dbReference type="EMBL" id="GAO40991.1"/>
    </source>
</evidence>